<evidence type="ECO:0000256" key="3">
    <source>
        <dbReference type="ARBA" id="ARBA00023125"/>
    </source>
</evidence>
<dbReference type="RefSeq" id="WP_170054321.1">
    <property type="nucleotide sequence ID" value="NZ_JABBKX010000003.1"/>
</dbReference>
<protein>
    <submittedName>
        <fullName evidence="6">Hydrogen peroxide-inducible genes activator</fullName>
    </submittedName>
</protein>
<accession>A0A848EFF2</accession>
<comment type="caution">
    <text evidence="6">The sequence shown here is derived from an EMBL/GenBank/DDBJ whole genome shotgun (WGS) entry which is preliminary data.</text>
</comment>
<organism evidence="6 7">
    <name type="scientific">Neoroseomonas marina</name>
    <dbReference type="NCBI Taxonomy" id="1232220"/>
    <lineage>
        <taxon>Bacteria</taxon>
        <taxon>Pseudomonadati</taxon>
        <taxon>Pseudomonadota</taxon>
        <taxon>Alphaproteobacteria</taxon>
        <taxon>Acetobacterales</taxon>
        <taxon>Acetobacteraceae</taxon>
        <taxon>Neoroseomonas</taxon>
    </lineage>
</organism>
<dbReference type="Gene3D" id="1.10.10.10">
    <property type="entry name" value="Winged helix-like DNA-binding domain superfamily/Winged helix DNA-binding domain"/>
    <property type="match status" value="1"/>
</dbReference>
<proteinExistence type="inferred from homology"/>
<dbReference type="GO" id="GO:0003677">
    <property type="term" value="F:DNA binding"/>
    <property type="evidence" value="ECO:0007669"/>
    <property type="project" value="UniProtKB-KW"/>
</dbReference>
<dbReference type="PANTHER" id="PTHR30346:SF10">
    <property type="entry name" value="TRANSCRIPTIONAL REGULATOR OF OXIDATIVE STRESS OXYR"/>
    <property type="match status" value="1"/>
</dbReference>
<dbReference type="Proteomes" id="UP000548582">
    <property type="component" value="Unassembled WGS sequence"/>
</dbReference>
<keyword evidence="2" id="KW-0805">Transcription regulation</keyword>
<keyword evidence="7" id="KW-1185">Reference proteome</keyword>
<dbReference type="InterPro" id="IPR036388">
    <property type="entry name" value="WH-like_DNA-bd_sf"/>
</dbReference>
<name>A0A848EFF2_9PROT</name>
<sequence>MTALPSPQQLRYLVALAEHGHFGRAASACAVTQSTLSAGILALERQLDAALLERTGGKRPVFTPLGRDLVGRARSVLSALTAFVEAVETARDPLTGPLRLGTIPTIGPFLLPRLMPRLRQSFPRLRLFLREDLTERLVEGLEGGRLDLLLLALPCDCGDVETMTIAEDPFSVALPTAHPLAAREEVTPGALAGERVMLLEDGHCLRDHALSACGLPGTATSQEFAATSLHTLVQMVGGGLGITLLPRLAVAGGVTAGAEVAVRPLTGTFGRRIGLAWRARSPRAEEFRALAPSIAAALSER</sequence>
<evidence type="ECO:0000313" key="6">
    <source>
        <dbReference type="EMBL" id="NMJ42105.1"/>
    </source>
</evidence>
<dbReference type="SUPFAM" id="SSF53850">
    <property type="entry name" value="Periplasmic binding protein-like II"/>
    <property type="match status" value="1"/>
</dbReference>
<dbReference type="InterPro" id="IPR005119">
    <property type="entry name" value="LysR_subst-bd"/>
</dbReference>
<keyword evidence="3" id="KW-0238">DNA-binding</keyword>
<gene>
    <name evidence="6" type="ORF">GWK16_12695</name>
</gene>
<feature type="domain" description="HTH lysR-type" evidence="5">
    <location>
        <begin position="5"/>
        <end position="63"/>
    </location>
</feature>
<dbReference type="CDD" id="cd08411">
    <property type="entry name" value="PBP2_OxyR"/>
    <property type="match status" value="1"/>
</dbReference>
<dbReference type="InterPro" id="IPR000847">
    <property type="entry name" value="LysR_HTH_N"/>
</dbReference>
<evidence type="ECO:0000259" key="5">
    <source>
        <dbReference type="PROSITE" id="PS50931"/>
    </source>
</evidence>
<comment type="similarity">
    <text evidence="1">Belongs to the LysR transcriptional regulatory family.</text>
</comment>
<dbReference type="GO" id="GO:0032993">
    <property type="term" value="C:protein-DNA complex"/>
    <property type="evidence" value="ECO:0007669"/>
    <property type="project" value="TreeGrafter"/>
</dbReference>
<dbReference type="PROSITE" id="PS50931">
    <property type="entry name" value="HTH_LYSR"/>
    <property type="match status" value="1"/>
</dbReference>
<dbReference type="Pfam" id="PF00126">
    <property type="entry name" value="HTH_1"/>
    <property type="match status" value="1"/>
</dbReference>
<dbReference type="EMBL" id="JABBKX010000003">
    <property type="protein sequence ID" value="NMJ42105.1"/>
    <property type="molecule type" value="Genomic_DNA"/>
</dbReference>
<dbReference type="GO" id="GO:0003700">
    <property type="term" value="F:DNA-binding transcription factor activity"/>
    <property type="evidence" value="ECO:0007669"/>
    <property type="project" value="InterPro"/>
</dbReference>
<dbReference type="SUPFAM" id="SSF46785">
    <property type="entry name" value="Winged helix' DNA-binding domain"/>
    <property type="match status" value="1"/>
</dbReference>
<dbReference type="AlphaFoldDB" id="A0A848EFF2"/>
<evidence type="ECO:0000256" key="4">
    <source>
        <dbReference type="ARBA" id="ARBA00023163"/>
    </source>
</evidence>
<evidence type="ECO:0000256" key="2">
    <source>
        <dbReference type="ARBA" id="ARBA00023015"/>
    </source>
</evidence>
<dbReference type="Gene3D" id="3.40.190.10">
    <property type="entry name" value="Periplasmic binding protein-like II"/>
    <property type="match status" value="2"/>
</dbReference>
<keyword evidence="4" id="KW-0804">Transcription</keyword>
<reference evidence="6 7" key="1">
    <citation type="submission" date="2020-03" db="EMBL/GenBank/DDBJ databases">
        <authorList>
            <person name="Sun Q."/>
        </authorList>
    </citation>
    <scope>NUCLEOTIDE SEQUENCE [LARGE SCALE GENOMIC DNA]</scope>
    <source>
        <strain evidence="6 7">JC162</strain>
    </source>
</reference>
<evidence type="ECO:0000313" key="7">
    <source>
        <dbReference type="Proteomes" id="UP000548582"/>
    </source>
</evidence>
<dbReference type="InterPro" id="IPR036390">
    <property type="entry name" value="WH_DNA-bd_sf"/>
</dbReference>
<dbReference type="PANTHER" id="PTHR30346">
    <property type="entry name" value="TRANSCRIPTIONAL DUAL REGULATOR HCAR-RELATED"/>
    <property type="match status" value="1"/>
</dbReference>
<dbReference type="Pfam" id="PF03466">
    <property type="entry name" value="LysR_substrate"/>
    <property type="match status" value="1"/>
</dbReference>
<evidence type="ECO:0000256" key="1">
    <source>
        <dbReference type="ARBA" id="ARBA00009437"/>
    </source>
</evidence>